<keyword evidence="2" id="KW-0808">Transferase</keyword>
<dbReference type="EMBL" id="CP157390">
    <property type="protein sequence ID" value="XBM50094.1"/>
    <property type="molecule type" value="Genomic_DNA"/>
</dbReference>
<gene>
    <name evidence="2" type="ORF">AAME72_09525</name>
</gene>
<feature type="domain" description="Methyltransferase type 11" evidence="1">
    <location>
        <begin position="46"/>
        <end position="138"/>
    </location>
</feature>
<dbReference type="RefSeq" id="WP_348790004.1">
    <property type="nucleotide sequence ID" value="NZ_CP157390.1"/>
</dbReference>
<proteinExistence type="predicted"/>
<dbReference type="GO" id="GO:0032259">
    <property type="term" value="P:methylation"/>
    <property type="evidence" value="ECO:0007669"/>
    <property type="project" value="UniProtKB-KW"/>
</dbReference>
<dbReference type="GO" id="GO:0008757">
    <property type="term" value="F:S-adenosylmethionine-dependent methyltransferase activity"/>
    <property type="evidence" value="ECO:0007669"/>
    <property type="project" value="InterPro"/>
</dbReference>
<evidence type="ECO:0000313" key="2">
    <source>
        <dbReference type="EMBL" id="XBM50094.1"/>
    </source>
</evidence>
<dbReference type="Pfam" id="PF08241">
    <property type="entry name" value="Methyltransf_11"/>
    <property type="match status" value="1"/>
</dbReference>
<dbReference type="SUPFAM" id="SSF53335">
    <property type="entry name" value="S-adenosyl-L-methionine-dependent methyltransferases"/>
    <property type="match status" value="1"/>
</dbReference>
<dbReference type="InterPro" id="IPR013216">
    <property type="entry name" value="Methyltransf_11"/>
</dbReference>
<protein>
    <submittedName>
        <fullName evidence="2">Methyltransferase domain-containing protein</fullName>
    </submittedName>
</protein>
<dbReference type="CDD" id="cd02440">
    <property type="entry name" value="AdoMet_MTases"/>
    <property type="match status" value="1"/>
</dbReference>
<dbReference type="PANTHER" id="PTHR43591">
    <property type="entry name" value="METHYLTRANSFERASE"/>
    <property type="match status" value="1"/>
</dbReference>
<dbReference type="InterPro" id="IPR029063">
    <property type="entry name" value="SAM-dependent_MTases_sf"/>
</dbReference>
<evidence type="ECO:0000259" key="1">
    <source>
        <dbReference type="Pfam" id="PF08241"/>
    </source>
</evidence>
<dbReference type="AlphaFoldDB" id="A0AAU7GHD1"/>
<name>A0AAU7GHD1_9MICO</name>
<reference evidence="2" key="1">
    <citation type="submission" date="2024-05" db="EMBL/GenBank/DDBJ databases">
        <title>The Natural Products Discovery Center: Release of the First 8490 Sequenced Strains for Exploring Actinobacteria Biosynthetic Diversity.</title>
        <authorList>
            <person name="Kalkreuter E."/>
            <person name="Kautsar S.A."/>
            <person name="Yang D."/>
            <person name="Bader C.D."/>
            <person name="Teijaro C.N."/>
            <person name="Fluegel L."/>
            <person name="Davis C.M."/>
            <person name="Simpson J.R."/>
            <person name="Lauterbach L."/>
            <person name="Steele A.D."/>
            <person name="Gui C."/>
            <person name="Meng S."/>
            <person name="Li G."/>
            <person name="Viehrig K."/>
            <person name="Ye F."/>
            <person name="Su P."/>
            <person name="Kiefer A.F."/>
            <person name="Nichols A."/>
            <person name="Cepeda A.J."/>
            <person name="Yan W."/>
            <person name="Fan B."/>
            <person name="Jiang Y."/>
            <person name="Adhikari A."/>
            <person name="Zheng C.-J."/>
            <person name="Schuster L."/>
            <person name="Cowan T.M."/>
            <person name="Smanski M.J."/>
            <person name="Chevrette M.G."/>
            <person name="de Carvalho L.P.S."/>
            <person name="Shen B."/>
        </authorList>
    </citation>
    <scope>NUCLEOTIDE SEQUENCE</scope>
    <source>
        <strain evidence="2">NPDC080035</strain>
    </source>
</reference>
<organism evidence="2">
    <name type="scientific">Leifsonia sp. NPDC080035</name>
    <dbReference type="NCBI Taxonomy" id="3143936"/>
    <lineage>
        <taxon>Bacteria</taxon>
        <taxon>Bacillati</taxon>
        <taxon>Actinomycetota</taxon>
        <taxon>Actinomycetes</taxon>
        <taxon>Micrococcales</taxon>
        <taxon>Microbacteriaceae</taxon>
        <taxon>Leifsonia</taxon>
    </lineage>
</organism>
<dbReference type="PANTHER" id="PTHR43591:SF99">
    <property type="entry name" value="OS06G0646000 PROTEIN"/>
    <property type="match status" value="1"/>
</dbReference>
<keyword evidence="2" id="KW-0489">Methyltransferase</keyword>
<sequence length="206" mass="21705">MTDEHLRAVRARFDERAGEYDDSAMHRALAAEVAAFAEVRPGSDVLDVATGTGLVLRSLRDARAGARLTGVDLSPGMLAVARERLPEAAFIEADATALPILDATVDVVICVTGMHLFPDPAAAIAEWARVLRPGGRAVTATFGRMDPAAHGGGHGAAQPPAYPTRHDLFETPELLAAAVAPAGFAVARHAWWTSGADRILLAELTR</sequence>
<accession>A0AAU7GHD1</accession>
<dbReference type="Gene3D" id="3.40.50.150">
    <property type="entry name" value="Vaccinia Virus protein VP39"/>
    <property type="match status" value="1"/>
</dbReference>